<name>A0A0A9FSS9_ARUDO</name>
<organism evidence="1">
    <name type="scientific">Arundo donax</name>
    <name type="common">Giant reed</name>
    <name type="synonym">Donax arundinaceus</name>
    <dbReference type="NCBI Taxonomy" id="35708"/>
    <lineage>
        <taxon>Eukaryota</taxon>
        <taxon>Viridiplantae</taxon>
        <taxon>Streptophyta</taxon>
        <taxon>Embryophyta</taxon>
        <taxon>Tracheophyta</taxon>
        <taxon>Spermatophyta</taxon>
        <taxon>Magnoliopsida</taxon>
        <taxon>Liliopsida</taxon>
        <taxon>Poales</taxon>
        <taxon>Poaceae</taxon>
        <taxon>PACMAD clade</taxon>
        <taxon>Arundinoideae</taxon>
        <taxon>Arundineae</taxon>
        <taxon>Arundo</taxon>
    </lineage>
</organism>
<dbReference type="EMBL" id="GBRH01184525">
    <property type="protein sequence ID" value="JAE13371.1"/>
    <property type="molecule type" value="Transcribed_RNA"/>
</dbReference>
<sequence length="76" mass="8774">MINRTEFHCSNSFHLNNAPNNQNKVIADLKLPARPCTHKSGGKYRSMFHSLGFPAKIAKILMQLRDEPNLIWKIRN</sequence>
<reference evidence="1" key="2">
    <citation type="journal article" date="2015" name="Data Brief">
        <title>Shoot transcriptome of the giant reed, Arundo donax.</title>
        <authorList>
            <person name="Barrero R.A."/>
            <person name="Guerrero F.D."/>
            <person name="Moolhuijzen P."/>
            <person name="Goolsby J.A."/>
            <person name="Tidwell J."/>
            <person name="Bellgard S.E."/>
            <person name="Bellgard M.I."/>
        </authorList>
    </citation>
    <scope>NUCLEOTIDE SEQUENCE</scope>
    <source>
        <tissue evidence="1">Shoot tissue taken approximately 20 cm above the soil surface</tissue>
    </source>
</reference>
<protein>
    <submittedName>
        <fullName evidence="1">Uncharacterized protein</fullName>
    </submittedName>
</protein>
<proteinExistence type="predicted"/>
<dbReference type="AlphaFoldDB" id="A0A0A9FSS9"/>
<accession>A0A0A9FSS9</accession>
<evidence type="ECO:0000313" key="1">
    <source>
        <dbReference type="EMBL" id="JAE13371.1"/>
    </source>
</evidence>
<reference evidence="1" key="1">
    <citation type="submission" date="2014-09" db="EMBL/GenBank/DDBJ databases">
        <authorList>
            <person name="Magalhaes I.L.F."/>
            <person name="Oliveira U."/>
            <person name="Santos F.R."/>
            <person name="Vidigal T.H.D.A."/>
            <person name="Brescovit A.D."/>
            <person name="Santos A.J."/>
        </authorList>
    </citation>
    <scope>NUCLEOTIDE SEQUENCE</scope>
    <source>
        <tissue evidence="1">Shoot tissue taken approximately 20 cm above the soil surface</tissue>
    </source>
</reference>